<organism evidence="3 4">
    <name type="scientific">Candidatus Magnetobacterium casense</name>
    <dbReference type="NCBI Taxonomy" id="1455061"/>
    <lineage>
        <taxon>Bacteria</taxon>
        <taxon>Pseudomonadati</taxon>
        <taxon>Nitrospirota</taxon>
        <taxon>Thermodesulfovibrionia</taxon>
        <taxon>Thermodesulfovibrionales</taxon>
        <taxon>Candidatus Magnetobacteriaceae</taxon>
        <taxon>Candidatus Magnetobacterium</taxon>
    </lineage>
</organism>
<evidence type="ECO:0000313" key="3">
    <source>
        <dbReference type="EMBL" id="MBV6343322.1"/>
    </source>
</evidence>
<protein>
    <recommendedName>
        <fullName evidence="2">MaoC-like domain-containing protein</fullName>
    </recommendedName>
</protein>
<feature type="region of interest" description="Disordered" evidence="1">
    <location>
        <begin position="130"/>
        <end position="149"/>
    </location>
</feature>
<evidence type="ECO:0000259" key="2">
    <source>
        <dbReference type="Pfam" id="PF01575"/>
    </source>
</evidence>
<keyword evidence="4" id="KW-1185">Reference proteome</keyword>
<dbReference type="InterPro" id="IPR002539">
    <property type="entry name" value="MaoC-like_dom"/>
</dbReference>
<dbReference type="EMBL" id="JABXWD010000533">
    <property type="protein sequence ID" value="MBV6343322.1"/>
    <property type="molecule type" value="Genomic_DNA"/>
</dbReference>
<dbReference type="Proteomes" id="UP001196980">
    <property type="component" value="Unassembled WGS sequence"/>
</dbReference>
<comment type="caution">
    <text evidence="3">The sequence shown here is derived from an EMBL/GenBank/DDBJ whole genome shotgun (WGS) entry which is preliminary data.</text>
</comment>
<accession>A0ABS6S389</accession>
<proteinExistence type="predicted"/>
<reference evidence="3 4" key="1">
    <citation type="journal article" date="2020" name="J Geophys Res Biogeosci">
        <title>Magnetotaxis as an Adaptation to Enable Bacterial Shuttling of Microbial Sulfur and Sulfur Cycling Across Aquatic Oxic#Anoxic Interfaces.</title>
        <authorList>
            <person name="Li J."/>
            <person name="Liu P."/>
            <person name="Wang J."/>
            <person name="Roberts A.P."/>
            <person name="Pan Y."/>
        </authorList>
    </citation>
    <scope>NUCLEOTIDE SEQUENCE [LARGE SCALE GENOMIC DNA]</scope>
    <source>
        <strain evidence="3 4">MYR-1_YQ</strain>
    </source>
</reference>
<name>A0ABS6S389_9BACT</name>
<dbReference type="RefSeq" id="WP_218253936.1">
    <property type="nucleotide sequence ID" value="NZ_JABXWD010000533.1"/>
</dbReference>
<evidence type="ECO:0000313" key="4">
    <source>
        <dbReference type="Proteomes" id="UP001196980"/>
    </source>
</evidence>
<sequence>DVDVGTEMPPLPKIATSLMLVKWAGASGDFNPHHYETEFAMTQGTGGVIVHGLLKHAWLIQFVTGWMGEDGTIKKFSCQYRGLDFPRKMQTMNEPVEGETWHCKGKVSKKYVEEDEHLVDLEIGLENGKGQVTTPGTATVALPPKKKGK</sequence>
<feature type="non-terminal residue" evidence="3">
    <location>
        <position position="1"/>
    </location>
</feature>
<gene>
    <name evidence="3" type="ORF">HWQ67_17225</name>
</gene>
<dbReference type="Pfam" id="PF01575">
    <property type="entry name" value="MaoC_dehydratas"/>
    <property type="match status" value="1"/>
</dbReference>
<feature type="domain" description="MaoC-like" evidence="2">
    <location>
        <begin position="19"/>
        <end position="108"/>
    </location>
</feature>
<evidence type="ECO:0000256" key="1">
    <source>
        <dbReference type="SAM" id="MobiDB-lite"/>
    </source>
</evidence>